<accession>A0ABQ1KFB4</accession>
<feature type="chain" id="PRO_5045873135" evidence="4">
    <location>
        <begin position="26"/>
        <end position="421"/>
    </location>
</feature>
<reference evidence="6" key="1">
    <citation type="journal article" date="2019" name="Int. J. Syst. Evol. Microbiol.">
        <title>The Global Catalogue of Microorganisms (GCM) 10K type strain sequencing project: providing services to taxonomists for standard genome sequencing and annotation.</title>
        <authorList>
            <consortium name="The Broad Institute Genomics Platform"/>
            <consortium name="The Broad Institute Genome Sequencing Center for Infectious Disease"/>
            <person name="Wu L."/>
            <person name="Ma J."/>
        </authorList>
    </citation>
    <scope>NUCLEOTIDE SEQUENCE [LARGE SCALE GENOMIC DNA]</scope>
    <source>
        <strain evidence="6">CGMCC 1.15341</strain>
    </source>
</reference>
<keyword evidence="6" id="KW-1185">Reference proteome</keyword>
<evidence type="ECO:0000313" key="5">
    <source>
        <dbReference type="EMBL" id="GGB94005.1"/>
    </source>
</evidence>
<proteinExistence type="inferred from homology"/>
<keyword evidence="2" id="KW-0813">Transport</keyword>
<gene>
    <name evidence="5" type="ORF">GCM10011352_20060</name>
</gene>
<evidence type="ECO:0000256" key="1">
    <source>
        <dbReference type="ARBA" id="ARBA00008520"/>
    </source>
</evidence>
<protein>
    <submittedName>
        <fullName evidence="5">Sugar ABC transporter substrate-binding protein</fullName>
    </submittedName>
</protein>
<dbReference type="PANTHER" id="PTHR30061">
    <property type="entry name" value="MALTOSE-BINDING PERIPLASMIC PROTEIN"/>
    <property type="match status" value="1"/>
</dbReference>
<comment type="similarity">
    <text evidence="1">Belongs to the bacterial solute-binding protein 1 family.</text>
</comment>
<dbReference type="CDD" id="cd14750">
    <property type="entry name" value="PBP2_TMBP"/>
    <property type="match status" value="1"/>
</dbReference>
<sequence length="421" mass="45900">MTKTLQAFLTASLLGAGLTSMAGQAATLNVPCTTGTGFKQCEALAQAWAESSGNSINIVTVPFSSTDKLALYQQILSSKSADLDVFDVDVVWPGILGAHFADLSPYTQGVEKEHFQAIIANNRYKGKLVAMPAYTDAPVLYYRKDLLEKYGEPVPTTWQGMSDSAKRIQEQERAAGNDKMWGYVFQGKAYEGLTCNVLEWIDSFGGGTLVEFDGEISVNNPKSAAALDLAASWVGSITPQGVLNYDEEGARRVFQSGNAVFMRNWPYAWALANGDESVIKSKVGIVPLPMGPNGQHSATLGGWQYAVSKYSENVEAAADYVMYVTSAKAQKQNALLNGYLPTIVSLYEDEEVLAANPFFAYMRATLEESVARPSTVTGEKYNQVSNEFWNAAHRVLSGKSSGAESVAELEHKLKRIRGRRW</sequence>
<evidence type="ECO:0000313" key="6">
    <source>
        <dbReference type="Proteomes" id="UP000629025"/>
    </source>
</evidence>
<dbReference type="Proteomes" id="UP000629025">
    <property type="component" value="Unassembled WGS sequence"/>
</dbReference>
<dbReference type="RefSeq" id="WP_188747870.1">
    <property type="nucleotide sequence ID" value="NZ_BMIJ01000004.1"/>
</dbReference>
<organism evidence="5 6">
    <name type="scientific">Marinobacterium zhoushanense</name>
    <dbReference type="NCBI Taxonomy" id="1679163"/>
    <lineage>
        <taxon>Bacteria</taxon>
        <taxon>Pseudomonadati</taxon>
        <taxon>Pseudomonadota</taxon>
        <taxon>Gammaproteobacteria</taxon>
        <taxon>Oceanospirillales</taxon>
        <taxon>Oceanospirillaceae</taxon>
        <taxon>Marinobacterium</taxon>
    </lineage>
</organism>
<name>A0ABQ1KFB4_9GAMM</name>
<dbReference type="SUPFAM" id="SSF53850">
    <property type="entry name" value="Periplasmic binding protein-like II"/>
    <property type="match status" value="1"/>
</dbReference>
<dbReference type="PANTHER" id="PTHR30061:SF50">
    <property type="entry name" value="MALTOSE_MALTODEXTRIN-BINDING PERIPLASMIC PROTEIN"/>
    <property type="match status" value="1"/>
</dbReference>
<evidence type="ECO:0000256" key="2">
    <source>
        <dbReference type="ARBA" id="ARBA00022448"/>
    </source>
</evidence>
<comment type="caution">
    <text evidence="5">The sequence shown here is derived from an EMBL/GenBank/DDBJ whole genome shotgun (WGS) entry which is preliminary data.</text>
</comment>
<dbReference type="Gene3D" id="3.40.190.10">
    <property type="entry name" value="Periplasmic binding protein-like II"/>
    <property type="match status" value="2"/>
</dbReference>
<evidence type="ECO:0000256" key="4">
    <source>
        <dbReference type="SAM" id="SignalP"/>
    </source>
</evidence>
<keyword evidence="3 4" id="KW-0732">Signal</keyword>
<feature type="signal peptide" evidence="4">
    <location>
        <begin position="1"/>
        <end position="25"/>
    </location>
</feature>
<dbReference type="EMBL" id="BMIJ01000004">
    <property type="protein sequence ID" value="GGB94005.1"/>
    <property type="molecule type" value="Genomic_DNA"/>
</dbReference>
<evidence type="ECO:0000256" key="3">
    <source>
        <dbReference type="ARBA" id="ARBA00022729"/>
    </source>
</evidence>
<dbReference type="InterPro" id="IPR006059">
    <property type="entry name" value="SBP"/>
</dbReference>
<dbReference type="Pfam" id="PF01547">
    <property type="entry name" value="SBP_bac_1"/>
    <property type="match status" value="1"/>
</dbReference>